<evidence type="ECO:0000256" key="5">
    <source>
        <dbReference type="ARBA" id="ARBA00022989"/>
    </source>
</evidence>
<feature type="transmembrane region" description="Helical" evidence="7">
    <location>
        <begin position="133"/>
        <end position="154"/>
    </location>
</feature>
<dbReference type="GO" id="GO:0098554">
    <property type="term" value="C:cytoplasmic side of endoplasmic reticulum membrane"/>
    <property type="evidence" value="ECO:0007669"/>
    <property type="project" value="TreeGrafter"/>
</dbReference>
<name>A0A5S6Q4Y0_TRIMR</name>
<feature type="transmembrane region" description="Helical" evidence="7">
    <location>
        <begin position="313"/>
        <end position="331"/>
    </location>
</feature>
<reference evidence="9" key="1">
    <citation type="submission" date="2019-12" db="UniProtKB">
        <authorList>
            <consortium name="WormBaseParasite"/>
        </authorList>
    </citation>
    <scope>IDENTIFICATION</scope>
</reference>
<feature type="transmembrane region" description="Helical" evidence="7">
    <location>
        <begin position="250"/>
        <end position="271"/>
    </location>
</feature>
<evidence type="ECO:0000313" key="9">
    <source>
        <dbReference type="WBParaSite" id="TMUE_0000002295.1"/>
    </source>
</evidence>
<comment type="similarity">
    <text evidence="2">Belongs to the peptidase A22B family.</text>
</comment>
<dbReference type="Proteomes" id="UP000046395">
    <property type="component" value="Unassembled WGS sequence"/>
</dbReference>
<dbReference type="SMART" id="SM00730">
    <property type="entry name" value="PSN"/>
    <property type="match status" value="1"/>
</dbReference>
<evidence type="ECO:0000313" key="8">
    <source>
        <dbReference type="Proteomes" id="UP000046395"/>
    </source>
</evidence>
<dbReference type="STRING" id="70415.A0A5S6Q4Y0"/>
<dbReference type="AlphaFoldDB" id="A0A5S6Q4Y0"/>
<evidence type="ECO:0000256" key="6">
    <source>
        <dbReference type="ARBA" id="ARBA00023136"/>
    </source>
</evidence>
<feature type="transmembrane region" description="Helical" evidence="7">
    <location>
        <begin position="27"/>
        <end position="45"/>
    </location>
</feature>
<dbReference type="GO" id="GO:0033619">
    <property type="term" value="P:membrane protein proteolysis"/>
    <property type="evidence" value="ECO:0007669"/>
    <property type="project" value="TreeGrafter"/>
</dbReference>
<keyword evidence="4" id="KW-0378">Hydrolase</keyword>
<evidence type="ECO:0000256" key="3">
    <source>
        <dbReference type="ARBA" id="ARBA00022692"/>
    </source>
</evidence>
<keyword evidence="8" id="KW-1185">Reference proteome</keyword>
<dbReference type="PANTHER" id="PTHR12174:SF22">
    <property type="entry name" value="SIGNAL PEPTIDE PEPTIDASE-LIKE 3"/>
    <property type="match status" value="1"/>
</dbReference>
<feature type="transmembrane region" description="Helical" evidence="7">
    <location>
        <begin position="187"/>
        <end position="208"/>
    </location>
</feature>
<dbReference type="GO" id="GO:0098553">
    <property type="term" value="C:lumenal side of endoplasmic reticulum membrane"/>
    <property type="evidence" value="ECO:0007669"/>
    <property type="project" value="TreeGrafter"/>
</dbReference>
<dbReference type="GO" id="GO:0042500">
    <property type="term" value="F:aspartic endopeptidase activity, intramembrane cleaving"/>
    <property type="evidence" value="ECO:0007669"/>
    <property type="project" value="InterPro"/>
</dbReference>
<dbReference type="Pfam" id="PF04258">
    <property type="entry name" value="Peptidase_A22B"/>
    <property type="match status" value="1"/>
</dbReference>
<proteinExistence type="inferred from homology"/>
<dbReference type="GO" id="GO:0006465">
    <property type="term" value="P:signal peptide processing"/>
    <property type="evidence" value="ECO:0007669"/>
    <property type="project" value="TreeGrafter"/>
</dbReference>
<feature type="transmembrane region" description="Helical" evidence="7">
    <location>
        <begin position="93"/>
        <end position="112"/>
    </location>
</feature>
<keyword evidence="3 7" id="KW-0812">Transmembrane</keyword>
<feature type="transmembrane region" description="Helical" evidence="7">
    <location>
        <begin position="160"/>
        <end position="180"/>
    </location>
</feature>
<keyword evidence="6 7" id="KW-0472">Membrane</keyword>
<dbReference type="PANTHER" id="PTHR12174">
    <property type="entry name" value="SIGNAL PEPTIDE PEPTIDASE"/>
    <property type="match status" value="1"/>
</dbReference>
<evidence type="ECO:0000256" key="2">
    <source>
        <dbReference type="ARBA" id="ARBA00006859"/>
    </source>
</evidence>
<comment type="subcellular location">
    <subcellularLocation>
        <location evidence="1">Endomembrane system</location>
        <topology evidence="1">Multi-pass membrane protein</topology>
    </subcellularLocation>
</comment>
<dbReference type="InterPro" id="IPR007369">
    <property type="entry name" value="Peptidase_A22B_SPP"/>
</dbReference>
<sequence>MEAELESSLFVSSAVEGAFWASGLLDFSRMSTFIFALLLIIYGSIRSLSYDEAKKQSERLADAEVINGRCALTIPIFGSIFLLISYFFESLHFLIFTCAAVVVTVACAFLFLPLSESLLKPCSDGHRISFGLLGRYTAAEILSLFTSLTLLFAWLMTGHWLLMDALAVGLSVSFIALVRLPSLKVSTLLLLGLLIYDLFWVFFSSYLFQTNVMLYVASKTAENPIAVVSRKFHFVKLINDPPKLSLPAKLMFPSLQDVGSFTILGLGDVVMPASATVSGFQKVTYFHCSLIGYFFGLLSAAVFSEVFKTAQPALLYLVPFTLLPLVVMAYLKGDLYAMWSEPFQNKDQAQLQVV</sequence>
<feature type="transmembrane region" description="Helical" evidence="7">
    <location>
        <begin position="66"/>
        <end position="87"/>
    </location>
</feature>
<dbReference type="InterPro" id="IPR006639">
    <property type="entry name" value="Preselin/SPP"/>
</dbReference>
<evidence type="ECO:0000256" key="7">
    <source>
        <dbReference type="SAM" id="Phobius"/>
    </source>
</evidence>
<keyword evidence="5 7" id="KW-1133">Transmembrane helix</keyword>
<organism evidence="8 9">
    <name type="scientific">Trichuris muris</name>
    <name type="common">Mouse whipworm</name>
    <dbReference type="NCBI Taxonomy" id="70415"/>
    <lineage>
        <taxon>Eukaryota</taxon>
        <taxon>Metazoa</taxon>
        <taxon>Ecdysozoa</taxon>
        <taxon>Nematoda</taxon>
        <taxon>Enoplea</taxon>
        <taxon>Dorylaimia</taxon>
        <taxon>Trichinellida</taxon>
        <taxon>Trichuridae</taxon>
        <taxon>Trichuris</taxon>
    </lineage>
</organism>
<accession>A0A5S6Q4Y0</accession>
<evidence type="ECO:0000256" key="1">
    <source>
        <dbReference type="ARBA" id="ARBA00004127"/>
    </source>
</evidence>
<dbReference type="WBParaSite" id="TMUE_0000002295.1">
    <property type="protein sequence ID" value="TMUE_0000002295.1"/>
    <property type="gene ID" value="WBGene00298143"/>
</dbReference>
<protein>
    <submittedName>
        <fullName evidence="9">Signal peptide peptidase-like 3</fullName>
    </submittedName>
</protein>
<feature type="transmembrane region" description="Helical" evidence="7">
    <location>
        <begin position="283"/>
        <end position="307"/>
    </location>
</feature>
<evidence type="ECO:0000256" key="4">
    <source>
        <dbReference type="ARBA" id="ARBA00022801"/>
    </source>
</evidence>
<dbReference type="GO" id="GO:0030660">
    <property type="term" value="C:Golgi-associated vesicle membrane"/>
    <property type="evidence" value="ECO:0007669"/>
    <property type="project" value="TreeGrafter"/>
</dbReference>